<keyword evidence="5 6" id="KW-0472">Membrane</keyword>
<comment type="similarity">
    <text evidence="2">Belongs to the TerC family.</text>
</comment>
<feature type="transmembrane region" description="Helical" evidence="6">
    <location>
        <begin position="90"/>
        <end position="108"/>
    </location>
</feature>
<keyword evidence="3 6" id="KW-0812">Transmembrane</keyword>
<comment type="subcellular location">
    <subcellularLocation>
        <location evidence="1">Membrane</location>
        <topology evidence="1">Multi-pass membrane protein</topology>
    </subcellularLocation>
</comment>
<feature type="transmembrane region" description="Helical" evidence="6">
    <location>
        <begin position="212"/>
        <end position="236"/>
    </location>
</feature>
<feature type="transmembrane region" description="Helical" evidence="6">
    <location>
        <begin position="143"/>
        <end position="161"/>
    </location>
</feature>
<feature type="transmembrane region" description="Helical" evidence="6">
    <location>
        <begin position="242"/>
        <end position="262"/>
    </location>
</feature>
<dbReference type="PANTHER" id="PTHR30238">
    <property type="entry name" value="MEMBRANE BOUND PREDICTED REDOX MODULATOR"/>
    <property type="match status" value="1"/>
</dbReference>
<name>A0AAP3UXC0_9PROT</name>
<protein>
    <submittedName>
        <fullName evidence="7">TerC family protein</fullName>
    </submittedName>
</protein>
<dbReference type="Pfam" id="PF03741">
    <property type="entry name" value="TerC"/>
    <property type="match status" value="1"/>
</dbReference>
<sequence length="329" mass="37000">MDAFPVFLTEPWLGKPLWLWLLFLGVVLALLVLDLGLLNRKDKTIGVRRSLALSSGYVAVACLFGIWVWWWMGSAAALDWYTAYFVEKSLSLDNVFVISVIFTYLAVPRELQHRVLFWGILGVIVMRGLMIALGVALLDRFEWVLYLFAVFLLFSGVRMLTAGDSEPDIGKNPVLRFLRRHFRVTQSIEGPHFLVRQEDPKTGRDVWHATPLLIALVLVESADLVFAVDSIPAVFAITRDPYIVYTSNIFAVLGLRALYFALAAMVHRFHYLKYALGAVLLFIGGKIFYAELWAKPDPAVSLLVTAGLLGGGVLISLLRTRERPETERA</sequence>
<feature type="transmembrane region" description="Helical" evidence="6">
    <location>
        <begin position="274"/>
        <end position="293"/>
    </location>
</feature>
<accession>A0AAP3UXC0</accession>
<proteinExistence type="inferred from homology"/>
<feature type="transmembrane region" description="Helical" evidence="6">
    <location>
        <begin position="50"/>
        <end position="70"/>
    </location>
</feature>
<evidence type="ECO:0000313" key="8">
    <source>
        <dbReference type="Proteomes" id="UP001301140"/>
    </source>
</evidence>
<evidence type="ECO:0000256" key="5">
    <source>
        <dbReference type="ARBA" id="ARBA00023136"/>
    </source>
</evidence>
<organism evidence="7 8">
    <name type="scientific">Marinimicrococcus flavescens</name>
    <dbReference type="NCBI Taxonomy" id="3031815"/>
    <lineage>
        <taxon>Bacteria</taxon>
        <taxon>Pseudomonadati</taxon>
        <taxon>Pseudomonadota</taxon>
        <taxon>Alphaproteobacteria</taxon>
        <taxon>Geminicoccales</taxon>
        <taxon>Geminicoccaceae</taxon>
        <taxon>Marinimicrococcus</taxon>
    </lineage>
</organism>
<feature type="transmembrane region" description="Helical" evidence="6">
    <location>
        <begin position="299"/>
        <end position="318"/>
    </location>
</feature>
<dbReference type="InterPro" id="IPR022369">
    <property type="entry name" value="Integral_membrane_TerC_rswitch"/>
</dbReference>
<dbReference type="EMBL" id="JARGEQ010000006">
    <property type="protein sequence ID" value="MDF1584962.1"/>
    <property type="molecule type" value="Genomic_DNA"/>
</dbReference>
<evidence type="ECO:0000313" key="7">
    <source>
        <dbReference type="EMBL" id="MDF1584962.1"/>
    </source>
</evidence>
<dbReference type="AlphaFoldDB" id="A0AAP3UXC0"/>
<evidence type="ECO:0000256" key="6">
    <source>
        <dbReference type="SAM" id="Phobius"/>
    </source>
</evidence>
<evidence type="ECO:0000256" key="1">
    <source>
        <dbReference type="ARBA" id="ARBA00004141"/>
    </source>
</evidence>
<comment type="caution">
    <text evidence="7">The sequence shown here is derived from an EMBL/GenBank/DDBJ whole genome shotgun (WGS) entry which is preliminary data.</text>
</comment>
<dbReference type="Proteomes" id="UP001301140">
    <property type="component" value="Unassembled WGS sequence"/>
</dbReference>
<reference evidence="7 8" key="1">
    <citation type="submission" date="2023-03" db="EMBL/GenBank/DDBJ databases">
        <title>YIM 152171 draft genome.</title>
        <authorList>
            <person name="Yang Z."/>
        </authorList>
    </citation>
    <scope>NUCLEOTIDE SEQUENCE [LARGE SCALE GENOMIC DNA]</scope>
    <source>
        <strain evidence="7 8">YIM 152171</strain>
    </source>
</reference>
<keyword evidence="8" id="KW-1185">Reference proteome</keyword>
<dbReference type="GO" id="GO:0016020">
    <property type="term" value="C:membrane"/>
    <property type="evidence" value="ECO:0007669"/>
    <property type="project" value="UniProtKB-SubCell"/>
</dbReference>
<gene>
    <name evidence="7" type="ORF">PZ740_01020</name>
</gene>
<dbReference type="PANTHER" id="PTHR30238:SF0">
    <property type="entry name" value="THYLAKOID MEMBRANE PROTEIN TERC, CHLOROPLASTIC"/>
    <property type="match status" value="1"/>
</dbReference>
<dbReference type="NCBIfam" id="TIGR03718">
    <property type="entry name" value="R_switched_Alx"/>
    <property type="match status" value="1"/>
</dbReference>
<feature type="transmembrane region" description="Helical" evidence="6">
    <location>
        <begin position="115"/>
        <end position="137"/>
    </location>
</feature>
<feature type="transmembrane region" description="Helical" evidence="6">
    <location>
        <begin position="17"/>
        <end position="38"/>
    </location>
</feature>
<keyword evidence="4 6" id="KW-1133">Transmembrane helix</keyword>
<evidence type="ECO:0000256" key="3">
    <source>
        <dbReference type="ARBA" id="ARBA00022692"/>
    </source>
</evidence>
<dbReference type="InterPro" id="IPR005496">
    <property type="entry name" value="Integral_membrane_TerC"/>
</dbReference>
<evidence type="ECO:0000256" key="4">
    <source>
        <dbReference type="ARBA" id="ARBA00022989"/>
    </source>
</evidence>
<dbReference type="RefSeq" id="WP_327787370.1">
    <property type="nucleotide sequence ID" value="NZ_JARGEQ010000006.1"/>
</dbReference>
<evidence type="ECO:0000256" key="2">
    <source>
        <dbReference type="ARBA" id="ARBA00007511"/>
    </source>
</evidence>